<feature type="region of interest" description="Disordered" evidence="1">
    <location>
        <begin position="52"/>
        <end position="75"/>
    </location>
</feature>
<protein>
    <submittedName>
        <fullName evidence="2">Uncharacterized protein</fullName>
    </submittedName>
</protein>
<name>A0AAV7NQU7_PLEWA</name>
<comment type="caution">
    <text evidence="2">The sequence shown here is derived from an EMBL/GenBank/DDBJ whole genome shotgun (WGS) entry which is preliminary data.</text>
</comment>
<proteinExistence type="predicted"/>
<dbReference type="EMBL" id="JANPWB010000012">
    <property type="protein sequence ID" value="KAJ1118276.1"/>
    <property type="molecule type" value="Genomic_DNA"/>
</dbReference>
<organism evidence="2 3">
    <name type="scientific">Pleurodeles waltl</name>
    <name type="common">Iberian ribbed newt</name>
    <dbReference type="NCBI Taxonomy" id="8319"/>
    <lineage>
        <taxon>Eukaryota</taxon>
        <taxon>Metazoa</taxon>
        <taxon>Chordata</taxon>
        <taxon>Craniata</taxon>
        <taxon>Vertebrata</taxon>
        <taxon>Euteleostomi</taxon>
        <taxon>Amphibia</taxon>
        <taxon>Batrachia</taxon>
        <taxon>Caudata</taxon>
        <taxon>Salamandroidea</taxon>
        <taxon>Salamandridae</taxon>
        <taxon>Pleurodelinae</taxon>
        <taxon>Pleurodeles</taxon>
    </lineage>
</organism>
<dbReference type="AlphaFoldDB" id="A0AAV7NQU7"/>
<feature type="compositionally biased region" description="Basic and acidic residues" evidence="1">
    <location>
        <begin position="58"/>
        <end position="68"/>
    </location>
</feature>
<evidence type="ECO:0000256" key="1">
    <source>
        <dbReference type="SAM" id="MobiDB-lite"/>
    </source>
</evidence>
<accession>A0AAV7NQU7</accession>
<evidence type="ECO:0000313" key="3">
    <source>
        <dbReference type="Proteomes" id="UP001066276"/>
    </source>
</evidence>
<dbReference type="Proteomes" id="UP001066276">
    <property type="component" value="Chromosome 8"/>
</dbReference>
<evidence type="ECO:0000313" key="2">
    <source>
        <dbReference type="EMBL" id="KAJ1118276.1"/>
    </source>
</evidence>
<gene>
    <name evidence="2" type="ORF">NDU88_006471</name>
</gene>
<sequence length="142" mass="15194">MVSLSHAASLVQERAPFCPQSPLILTVEPRSGSWLLFRHQLQRLASGIRRLRQPQGKLESRRTGDHDPSASADSLLPCSPTSVLWSSGLSTGTVFGSRQQLQASGVSAAAANRVKSEATSLSHDPLRGSPCISSLWPCHAVL</sequence>
<reference evidence="2" key="1">
    <citation type="journal article" date="2022" name="bioRxiv">
        <title>Sequencing and chromosome-scale assembly of the giantPleurodeles waltlgenome.</title>
        <authorList>
            <person name="Brown T."/>
            <person name="Elewa A."/>
            <person name="Iarovenko S."/>
            <person name="Subramanian E."/>
            <person name="Araus A.J."/>
            <person name="Petzold A."/>
            <person name="Susuki M."/>
            <person name="Suzuki K.-i.T."/>
            <person name="Hayashi T."/>
            <person name="Toyoda A."/>
            <person name="Oliveira C."/>
            <person name="Osipova E."/>
            <person name="Leigh N.D."/>
            <person name="Simon A."/>
            <person name="Yun M.H."/>
        </authorList>
    </citation>
    <scope>NUCLEOTIDE SEQUENCE</scope>
    <source>
        <strain evidence="2">20211129_DDA</strain>
        <tissue evidence="2">Liver</tissue>
    </source>
</reference>
<keyword evidence="3" id="KW-1185">Reference proteome</keyword>